<dbReference type="OrthoDB" id="1808281at2"/>
<dbReference type="RefSeq" id="WP_146809167.1">
    <property type="nucleotide sequence ID" value="NZ_BJXX01000056.1"/>
</dbReference>
<accession>A0A511V7G8</accession>
<keyword evidence="2" id="KW-1185">Reference proteome</keyword>
<proteinExistence type="predicted"/>
<dbReference type="AlphaFoldDB" id="A0A511V7G8"/>
<dbReference type="EMBL" id="BJXX01000056">
    <property type="protein sequence ID" value="GEN33868.1"/>
    <property type="molecule type" value="Genomic_DNA"/>
</dbReference>
<comment type="caution">
    <text evidence="1">The sequence shown here is derived from an EMBL/GenBank/DDBJ whole genome shotgun (WGS) entry which is preliminary data.</text>
</comment>
<name>A0A511V7G8_9BACL</name>
<dbReference type="Proteomes" id="UP000321157">
    <property type="component" value="Unassembled WGS sequence"/>
</dbReference>
<gene>
    <name evidence="1" type="ORF">ADA01nite_13280</name>
</gene>
<organism evidence="1 2">
    <name type="scientific">Aneurinibacillus danicus</name>
    <dbReference type="NCBI Taxonomy" id="267746"/>
    <lineage>
        <taxon>Bacteria</taxon>
        <taxon>Bacillati</taxon>
        <taxon>Bacillota</taxon>
        <taxon>Bacilli</taxon>
        <taxon>Bacillales</taxon>
        <taxon>Paenibacillaceae</taxon>
        <taxon>Aneurinibacillus group</taxon>
        <taxon>Aneurinibacillus</taxon>
    </lineage>
</organism>
<protein>
    <submittedName>
        <fullName evidence="1">Uncharacterized protein</fullName>
    </submittedName>
</protein>
<reference evidence="1 2" key="1">
    <citation type="submission" date="2019-07" db="EMBL/GenBank/DDBJ databases">
        <title>Whole genome shotgun sequence of Aneurinibacillus danicus NBRC 102444.</title>
        <authorList>
            <person name="Hosoyama A."/>
            <person name="Uohara A."/>
            <person name="Ohji S."/>
            <person name="Ichikawa N."/>
        </authorList>
    </citation>
    <scope>NUCLEOTIDE SEQUENCE [LARGE SCALE GENOMIC DNA]</scope>
    <source>
        <strain evidence="1 2">NBRC 102444</strain>
    </source>
</reference>
<sequence length="118" mass="13282">MLQMVNEGRPATITEEDDKLVVEPFTFGDGVQCQGGAFSLNEWEGRCFRLYLNADGSLSTDDTQGHFWQLAEAQVPMREIVMVETDDRDENDMPIVVSQKQPLNVAEDVVVSVWAFPE</sequence>
<evidence type="ECO:0000313" key="2">
    <source>
        <dbReference type="Proteomes" id="UP000321157"/>
    </source>
</evidence>
<evidence type="ECO:0000313" key="1">
    <source>
        <dbReference type="EMBL" id="GEN33868.1"/>
    </source>
</evidence>